<reference evidence="6" key="1">
    <citation type="journal article" date="2015" name="Genome Announc.">
        <title>Complete Genome Sequence of Herbaspirillum hiltneri N3 (DSM 17495), Isolated from Surface-Sterilized Wheat Roots.</title>
        <authorList>
            <person name="Guizelini D."/>
            <person name="Saizaki P.M."/>
            <person name="Coimbra N.A."/>
            <person name="Weiss V.A."/>
            <person name="Faoro H."/>
            <person name="Sfeir M.Z."/>
            <person name="Baura V.A."/>
            <person name="Monteiro R.A."/>
            <person name="Chubatsu L.S."/>
            <person name="Souza E.M."/>
            <person name="Cruz L.M."/>
            <person name="Pedrosa F.O."/>
            <person name="Raittz R.T."/>
            <person name="Marchaukoski J.N."/>
            <person name="Steffens M.B."/>
        </authorList>
    </citation>
    <scope>NUCLEOTIDE SEQUENCE [LARGE SCALE GENOMIC DNA]</scope>
    <source>
        <strain evidence="6">N3</strain>
    </source>
</reference>
<dbReference type="RefSeq" id="WP_053195480.1">
    <property type="nucleotide sequence ID" value="NZ_CP011409.1"/>
</dbReference>
<gene>
    <name evidence="5" type="ORF">F506_04235</name>
</gene>
<dbReference type="SUPFAM" id="SSF48179">
    <property type="entry name" value="6-phosphogluconate dehydrogenase C-terminal domain-like"/>
    <property type="match status" value="1"/>
</dbReference>
<dbReference type="Proteomes" id="UP000063429">
    <property type="component" value="Chromosome"/>
</dbReference>
<dbReference type="InterPro" id="IPR015815">
    <property type="entry name" value="HIBADH-related"/>
</dbReference>
<dbReference type="InterPro" id="IPR029154">
    <property type="entry name" value="HIBADH-like_NADP-bd"/>
</dbReference>
<dbReference type="EMBL" id="CP011409">
    <property type="protein sequence ID" value="AKZ61983.1"/>
    <property type="molecule type" value="Genomic_DNA"/>
</dbReference>
<accession>A0ABM5UXW5</accession>
<evidence type="ECO:0000256" key="1">
    <source>
        <dbReference type="ARBA" id="ARBA00023002"/>
    </source>
</evidence>
<evidence type="ECO:0000259" key="3">
    <source>
        <dbReference type="Pfam" id="PF03446"/>
    </source>
</evidence>
<dbReference type="InterPro" id="IPR013328">
    <property type="entry name" value="6PGD_dom2"/>
</dbReference>
<feature type="domain" description="3-hydroxyisobutyrate dehydrogenase-like NAD-binding" evidence="4">
    <location>
        <begin position="170"/>
        <end position="289"/>
    </location>
</feature>
<keyword evidence="6" id="KW-1185">Reference proteome</keyword>
<keyword evidence="1" id="KW-0560">Oxidoreductase</keyword>
<dbReference type="Pfam" id="PF03446">
    <property type="entry name" value="NAD_binding_2"/>
    <property type="match status" value="1"/>
</dbReference>
<organism evidence="5 6">
    <name type="scientific">Herbaspirillum hiltneri N3</name>
    <dbReference type="NCBI Taxonomy" id="1262470"/>
    <lineage>
        <taxon>Bacteria</taxon>
        <taxon>Pseudomonadati</taxon>
        <taxon>Pseudomonadota</taxon>
        <taxon>Betaproteobacteria</taxon>
        <taxon>Burkholderiales</taxon>
        <taxon>Oxalobacteraceae</taxon>
        <taxon>Herbaspirillum</taxon>
    </lineage>
</organism>
<keyword evidence="2" id="KW-0520">NAD</keyword>
<dbReference type="InterPro" id="IPR006115">
    <property type="entry name" value="6PGDH_NADP-bd"/>
</dbReference>
<dbReference type="InterPro" id="IPR008927">
    <property type="entry name" value="6-PGluconate_DH-like_C_sf"/>
</dbReference>
<evidence type="ECO:0000259" key="4">
    <source>
        <dbReference type="Pfam" id="PF14833"/>
    </source>
</evidence>
<proteinExistence type="predicted"/>
<dbReference type="PANTHER" id="PTHR43060:SF15">
    <property type="entry name" value="3-HYDROXYISOBUTYRATE DEHYDROGENASE-LIKE 1, MITOCHONDRIAL-RELATED"/>
    <property type="match status" value="1"/>
</dbReference>
<dbReference type="Gene3D" id="1.10.1040.10">
    <property type="entry name" value="N-(1-d-carboxylethyl)-l-norvaline Dehydrogenase, domain 2"/>
    <property type="match status" value="1"/>
</dbReference>
<protein>
    <submittedName>
        <fullName evidence="5">2-hydroxy-3-oxopropionate reductase</fullName>
    </submittedName>
</protein>
<dbReference type="Pfam" id="PF14833">
    <property type="entry name" value="NAD_binding_11"/>
    <property type="match status" value="1"/>
</dbReference>
<dbReference type="InterPro" id="IPR036291">
    <property type="entry name" value="NAD(P)-bd_dom_sf"/>
</dbReference>
<evidence type="ECO:0000313" key="6">
    <source>
        <dbReference type="Proteomes" id="UP000063429"/>
    </source>
</evidence>
<feature type="domain" description="6-phosphogluconate dehydrogenase NADP-binding" evidence="3">
    <location>
        <begin position="9"/>
        <end position="163"/>
    </location>
</feature>
<name>A0ABM5UXW5_9BURK</name>
<evidence type="ECO:0000256" key="2">
    <source>
        <dbReference type="ARBA" id="ARBA00023027"/>
    </source>
</evidence>
<dbReference type="PANTHER" id="PTHR43060">
    <property type="entry name" value="3-HYDROXYISOBUTYRATE DEHYDROGENASE-LIKE 1, MITOCHONDRIAL-RELATED"/>
    <property type="match status" value="1"/>
</dbReference>
<sequence length="298" mass="31422">MTAPLTIGTVGFIGTGIMGFPMARHLAQAGYRVQAWNRTPEKAQRLSAFGAVTVTEPGDVVRNVDALICMLSSGPSCDELLLGEHGLIARMRPGSLLVVMSSIPVETARHQAQQAAARGVAYVDAPVSGGEKGAMEASLAIMAGGTTQAYEQALPLLEKMGRPTHVGPAGSGELAKLVNQMMVANNIASVAEALLLAERGGADPAKVREALLGGFADSTILRQHALRMISGDFTPGGPARYQVKDTSTAIRFAASVGLDLPMLNKSDRLFSDMLKNGDGDLDHSGVIRELRRRNRLPL</sequence>
<dbReference type="PIRSF" id="PIRSF000103">
    <property type="entry name" value="HIBADH"/>
    <property type="match status" value="1"/>
</dbReference>
<dbReference type="SUPFAM" id="SSF51735">
    <property type="entry name" value="NAD(P)-binding Rossmann-fold domains"/>
    <property type="match status" value="1"/>
</dbReference>
<dbReference type="Gene3D" id="3.40.50.720">
    <property type="entry name" value="NAD(P)-binding Rossmann-like Domain"/>
    <property type="match status" value="1"/>
</dbReference>
<evidence type="ECO:0000313" key="5">
    <source>
        <dbReference type="EMBL" id="AKZ61983.1"/>
    </source>
</evidence>